<feature type="compositionally biased region" description="Basic and acidic residues" evidence="1">
    <location>
        <begin position="359"/>
        <end position="368"/>
    </location>
</feature>
<keyword evidence="3" id="KW-1185">Reference proteome</keyword>
<dbReference type="RefSeq" id="WP_129607369.1">
    <property type="nucleotide sequence ID" value="NZ_UWOC01000016.1"/>
</dbReference>
<proteinExistence type="predicted"/>
<evidence type="ECO:0008006" key="4">
    <source>
        <dbReference type="Google" id="ProtNLM"/>
    </source>
</evidence>
<evidence type="ECO:0000313" key="2">
    <source>
        <dbReference type="EMBL" id="VCU07190.1"/>
    </source>
</evidence>
<reference evidence="3" key="1">
    <citation type="submission" date="2018-10" db="EMBL/GenBank/DDBJ databases">
        <authorList>
            <person name="Peiro R."/>
            <person name="Begona"/>
            <person name="Cbmso G."/>
            <person name="Lopez M."/>
            <person name="Gonzalez S."/>
            <person name="Sacristan E."/>
            <person name="Castillo E."/>
        </authorList>
    </citation>
    <scope>NUCLEOTIDE SEQUENCE [LARGE SCALE GENOMIC DNA]</scope>
</reference>
<dbReference type="Gene3D" id="3.40.50.300">
    <property type="entry name" value="P-loop containing nucleotide triphosphate hydrolases"/>
    <property type="match status" value="1"/>
</dbReference>
<dbReference type="InterPro" id="IPR027417">
    <property type="entry name" value="P-loop_NTPase"/>
</dbReference>
<dbReference type="Pfam" id="PF13479">
    <property type="entry name" value="AAA_24"/>
    <property type="match status" value="1"/>
</dbReference>
<gene>
    <name evidence="2" type="ORF">RHODGE_RHODGE_00296</name>
</gene>
<evidence type="ECO:0000313" key="3">
    <source>
        <dbReference type="Proteomes" id="UP000289200"/>
    </source>
</evidence>
<name>A0A447CPV3_9BRAD</name>
<dbReference type="OrthoDB" id="1625426at2"/>
<dbReference type="AlphaFoldDB" id="A0A447CPV3"/>
<feature type="region of interest" description="Disordered" evidence="1">
    <location>
        <begin position="343"/>
        <end position="368"/>
    </location>
</feature>
<accession>A0A447CPV3</accession>
<comment type="caution">
    <text evidence="2">The sequence shown here is derived from an EMBL/GenBank/DDBJ whole genome shotgun (WGS) entry which is preliminary data.</text>
</comment>
<evidence type="ECO:0000256" key="1">
    <source>
        <dbReference type="SAM" id="MobiDB-lite"/>
    </source>
</evidence>
<organism evidence="2 3">
    <name type="scientific">Rhodoplanes serenus</name>
    <dbReference type="NCBI Taxonomy" id="200615"/>
    <lineage>
        <taxon>Bacteria</taxon>
        <taxon>Pseudomonadati</taxon>
        <taxon>Pseudomonadota</taxon>
        <taxon>Alphaproteobacteria</taxon>
        <taxon>Hyphomicrobiales</taxon>
        <taxon>Nitrobacteraceae</taxon>
        <taxon>Rhodoplanes</taxon>
    </lineage>
</organism>
<feature type="region of interest" description="Disordered" evidence="1">
    <location>
        <begin position="276"/>
        <end position="309"/>
    </location>
</feature>
<dbReference type="SUPFAM" id="SSF52540">
    <property type="entry name" value="P-loop containing nucleoside triphosphate hydrolases"/>
    <property type="match status" value="1"/>
</dbReference>
<dbReference type="Proteomes" id="UP000289200">
    <property type="component" value="Unassembled WGS sequence"/>
</dbReference>
<dbReference type="EMBL" id="UWOC01000016">
    <property type="protein sequence ID" value="VCU07190.1"/>
    <property type="molecule type" value="Genomic_DNA"/>
</dbReference>
<protein>
    <recommendedName>
        <fullName evidence="4">AAA+ ATPase domain-containing protein</fullName>
    </recommendedName>
</protein>
<sequence>MAFTFAPAVRDRVSLLIALAGASGSGKTLSALRLARGLADGDDGRIAVIDTEAGRAKHYAVAPGETPSAERFGFAHGDLRPPFSPEAYADAVATADAAGFDVIVIDSCSHEYEGEGGLHDMHGANVETAIDRAKSAHNPSWGPFDEARAAERASIGAWKEPKRLHKRFVHRLLQCRAHLILCLRAEEKMRVEQIEEERNGRTFKRTVIVQPKDMPPNERWVPICEKRFMYEMTISLILTPDEPGKPIPIKLQQQHRGAVPIGRVLSEEAGRALSAWASGGHPARRPAGELADEGAGDDFGAPGGKTLSDHDDALTEAAAQGTDELRRAWQALPADIRAELKTALDRRHKPAAAAADVARQPKDEEAAA</sequence>